<feature type="active site" description="Proton donor" evidence="7">
    <location>
        <position position="153"/>
    </location>
</feature>
<evidence type="ECO:0000259" key="11">
    <source>
        <dbReference type="PROSITE" id="PS51845"/>
    </source>
</evidence>
<dbReference type="Pfam" id="PF00233">
    <property type="entry name" value="PDEase_I"/>
    <property type="match status" value="2"/>
</dbReference>
<dbReference type="SMART" id="SM00471">
    <property type="entry name" value="HDc"/>
    <property type="match status" value="1"/>
</dbReference>
<dbReference type="Proteomes" id="UP000031443">
    <property type="component" value="Unassembled WGS sequence"/>
</dbReference>
<dbReference type="GO" id="GO:0004115">
    <property type="term" value="F:3',5'-cyclic-AMP phosphodiesterase activity"/>
    <property type="evidence" value="ECO:0007669"/>
    <property type="project" value="UniProtKB-EC"/>
</dbReference>
<proteinExistence type="inferred from homology"/>
<evidence type="ECO:0000313" key="12">
    <source>
        <dbReference type="EMBL" id="EMP37405.1"/>
    </source>
</evidence>
<feature type="region of interest" description="Disordered" evidence="10">
    <location>
        <begin position="461"/>
        <end position="488"/>
    </location>
</feature>
<reference evidence="13" key="1">
    <citation type="journal article" date="2013" name="Nat. Genet.">
        <title>The draft genomes of soft-shell turtle and green sea turtle yield insights into the development and evolution of the turtle-specific body plan.</title>
        <authorList>
            <person name="Wang Z."/>
            <person name="Pascual-Anaya J."/>
            <person name="Zadissa A."/>
            <person name="Li W."/>
            <person name="Niimura Y."/>
            <person name="Huang Z."/>
            <person name="Li C."/>
            <person name="White S."/>
            <person name="Xiong Z."/>
            <person name="Fang D."/>
            <person name="Wang B."/>
            <person name="Ming Y."/>
            <person name="Chen Y."/>
            <person name="Zheng Y."/>
            <person name="Kuraku S."/>
            <person name="Pignatelli M."/>
            <person name="Herrero J."/>
            <person name="Beal K."/>
            <person name="Nozawa M."/>
            <person name="Li Q."/>
            <person name="Wang J."/>
            <person name="Zhang H."/>
            <person name="Yu L."/>
            <person name="Shigenobu S."/>
            <person name="Wang J."/>
            <person name="Liu J."/>
            <person name="Flicek P."/>
            <person name="Searle S."/>
            <person name="Wang J."/>
            <person name="Kuratani S."/>
            <person name="Yin Y."/>
            <person name="Aken B."/>
            <person name="Zhang G."/>
            <person name="Irie N."/>
        </authorList>
    </citation>
    <scope>NUCLEOTIDE SEQUENCE [LARGE SCALE GENOMIC DNA]</scope>
</reference>
<dbReference type="InterPro" id="IPR023174">
    <property type="entry name" value="PDEase_CS"/>
</dbReference>
<keyword evidence="13" id="KW-1185">Reference proteome</keyword>
<dbReference type="GO" id="GO:0046872">
    <property type="term" value="F:metal ion binding"/>
    <property type="evidence" value="ECO:0007669"/>
    <property type="project" value="UniProtKB-KW"/>
</dbReference>
<accession>M7BNX6</accession>
<evidence type="ECO:0000256" key="1">
    <source>
        <dbReference type="ARBA" id="ARBA00000621"/>
    </source>
</evidence>
<evidence type="ECO:0000256" key="6">
    <source>
        <dbReference type="ARBA" id="ARBA00061458"/>
    </source>
</evidence>
<feature type="binding site" evidence="8">
    <location>
        <position position="193"/>
    </location>
    <ligand>
        <name>Zn(2+)</name>
        <dbReference type="ChEBI" id="CHEBI:29105"/>
        <label>1</label>
    </ligand>
</feature>
<feature type="binding site" evidence="8">
    <location>
        <position position="157"/>
    </location>
    <ligand>
        <name>Zn(2+)</name>
        <dbReference type="ChEBI" id="CHEBI:29105"/>
        <label>1</label>
    </ligand>
</feature>
<evidence type="ECO:0000256" key="4">
    <source>
        <dbReference type="ARBA" id="ARBA00022801"/>
    </source>
</evidence>
<dbReference type="SUPFAM" id="SSF109604">
    <property type="entry name" value="HD-domain/PDEase-like"/>
    <property type="match status" value="1"/>
</dbReference>
<evidence type="ECO:0000256" key="10">
    <source>
        <dbReference type="SAM" id="MobiDB-lite"/>
    </source>
</evidence>
<dbReference type="Gene3D" id="1.10.1300.10">
    <property type="entry name" value="3'5'-cyclic nucleotide phosphodiesterase, catalytic domain"/>
    <property type="match status" value="2"/>
</dbReference>
<evidence type="ECO:0000256" key="5">
    <source>
        <dbReference type="ARBA" id="ARBA00023149"/>
    </source>
</evidence>
<feature type="binding site" evidence="8">
    <location>
        <position position="194"/>
    </location>
    <ligand>
        <name>Zn(2+)</name>
        <dbReference type="ChEBI" id="CHEBI:29105"/>
        <label>2</label>
    </ligand>
</feature>
<keyword evidence="4 9" id="KW-0378">Hydrolase</keyword>
<dbReference type="InterPro" id="IPR036971">
    <property type="entry name" value="PDEase_catalytic_dom_sf"/>
</dbReference>
<feature type="compositionally biased region" description="Acidic residues" evidence="10">
    <location>
        <begin position="476"/>
        <end position="488"/>
    </location>
</feature>
<evidence type="ECO:0000256" key="3">
    <source>
        <dbReference type="ARBA" id="ARBA00022723"/>
    </source>
</evidence>
<keyword evidence="3 8" id="KW-0479">Metal-binding</keyword>
<evidence type="ECO:0000256" key="8">
    <source>
        <dbReference type="PIRSR" id="PIRSR623088-3"/>
    </source>
</evidence>
<comment type="cofactor">
    <cofactor evidence="9">
        <name>a divalent metal cation</name>
        <dbReference type="ChEBI" id="CHEBI:60240"/>
    </cofactor>
    <text evidence="9">Binds 2 divalent metal cations per subunit. Site 1 may preferentially bind zinc ions, while site 2 has a preference for magnesium and/or manganese ions.</text>
</comment>
<sequence>MPLTLQINQGAQNVSPLQECSNLGYSAHAYMRASKYTTHSGEIGTKKKVKRLLSFQRYFHASRLLRGIVPQASLYLLDEDYLGQARHMLSKVGMWDFDIFLFDRLTNGNSLVTLLCHLFNVHGLIHHFQLDMVTLHRFLVMVQEDYHSQNPYHNAVHAADVTQAMHCYLKEPKLANFLTPLDIMLGLLAAAAHDVDHPGVNQQFLIKTNHHLASLYQNVSVLENHHWRSTIGMLRESRLLAHLPKEMTQDIEQQLGSLILATDINRQNEFLTRLKAHLENKDLRLEDAPDRHFMLQIALKCADICNPCRLWEMSKQWSERVCEEFYRQGQPSDILNSPFTLFFKALNVTREKLANLQWRLLYNQLPNSPLKLSKKYDDKQKCALILHVIGDLEQKFELEISPLCNQQKDSIPSIQIGFMTYIVEPLFEEWAKFTGDTPLSENMLSHLRRNKAKWRSLLHKQHSSCRSNDHSGQVTENEEQTLNEGDIP</sequence>
<comment type="pathway">
    <text evidence="2">Purine metabolism; 3',5'-cyclic AMP degradation; AMP from 3',5'-cyclic AMP: step 1/1.</text>
</comment>
<feature type="domain" description="PDEase" evidence="11">
    <location>
        <begin position="77"/>
        <end position="461"/>
    </location>
</feature>
<dbReference type="AlphaFoldDB" id="M7BNX6"/>
<dbReference type="PANTHER" id="PTHR11347">
    <property type="entry name" value="CYCLIC NUCLEOTIDE PHOSPHODIESTERASE"/>
    <property type="match status" value="1"/>
</dbReference>
<gene>
    <name evidence="12" type="ORF">UY3_05386</name>
</gene>
<comment type="similarity">
    <text evidence="6">Belongs to the cyclic nucleotide phosphodiesterase family. PDE7 subfamily.</text>
</comment>
<organism evidence="12 13">
    <name type="scientific">Chelonia mydas</name>
    <name type="common">Green sea-turtle</name>
    <name type="synonym">Chelonia agassizi</name>
    <dbReference type="NCBI Taxonomy" id="8469"/>
    <lineage>
        <taxon>Eukaryota</taxon>
        <taxon>Metazoa</taxon>
        <taxon>Chordata</taxon>
        <taxon>Craniata</taxon>
        <taxon>Vertebrata</taxon>
        <taxon>Euteleostomi</taxon>
        <taxon>Archelosauria</taxon>
        <taxon>Testudinata</taxon>
        <taxon>Testudines</taxon>
        <taxon>Cryptodira</taxon>
        <taxon>Durocryptodira</taxon>
        <taxon>Americhelydia</taxon>
        <taxon>Chelonioidea</taxon>
        <taxon>Cheloniidae</taxon>
        <taxon>Chelonia</taxon>
    </lineage>
</organism>
<feature type="compositionally biased region" description="Polar residues" evidence="10">
    <location>
        <begin position="464"/>
        <end position="475"/>
    </location>
</feature>
<dbReference type="PROSITE" id="PS00126">
    <property type="entry name" value="PDEASE_I_1"/>
    <property type="match status" value="1"/>
</dbReference>
<dbReference type="EMBL" id="KB522139">
    <property type="protein sequence ID" value="EMP37405.1"/>
    <property type="molecule type" value="Genomic_DNA"/>
</dbReference>
<dbReference type="PRINTS" id="PR00387">
    <property type="entry name" value="PDIESTERASE1"/>
</dbReference>
<dbReference type="InterPro" id="IPR002073">
    <property type="entry name" value="PDEase_catalytic_dom"/>
</dbReference>
<dbReference type="InterPro" id="IPR023088">
    <property type="entry name" value="PDEase"/>
</dbReference>
<dbReference type="STRING" id="8469.M7BNX6"/>
<evidence type="ECO:0000256" key="9">
    <source>
        <dbReference type="RuleBase" id="RU363067"/>
    </source>
</evidence>
<protein>
    <recommendedName>
        <fullName evidence="9">Phosphodiesterase</fullName>
        <ecNumber evidence="9">3.1.4.-</ecNumber>
    </recommendedName>
</protein>
<feature type="binding site" evidence="8">
    <location>
        <position position="303"/>
    </location>
    <ligand>
        <name>Zn(2+)</name>
        <dbReference type="ChEBI" id="CHEBI:29105"/>
        <label>1</label>
    </ligand>
</feature>
<comment type="catalytic activity">
    <reaction evidence="1">
        <text>3',5'-cyclic AMP + H2O = AMP + H(+)</text>
        <dbReference type="Rhea" id="RHEA:25277"/>
        <dbReference type="ChEBI" id="CHEBI:15377"/>
        <dbReference type="ChEBI" id="CHEBI:15378"/>
        <dbReference type="ChEBI" id="CHEBI:58165"/>
        <dbReference type="ChEBI" id="CHEBI:456215"/>
        <dbReference type="EC" id="3.1.4.53"/>
    </reaction>
</comment>
<evidence type="ECO:0000256" key="2">
    <source>
        <dbReference type="ARBA" id="ARBA00004703"/>
    </source>
</evidence>
<dbReference type="eggNOG" id="KOG3689">
    <property type="taxonomic scope" value="Eukaryota"/>
</dbReference>
<dbReference type="CDD" id="cd00077">
    <property type="entry name" value="HDc"/>
    <property type="match status" value="1"/>
</dbReference>
<evidence type="ECO:0000313" key="13">
    <source>
        <dbReference type="Proteomes" id="UP000031443"/>
    </source>
</evidence>
<dbReference type="InterPro" id="IPR003607">
    <property type="entry name" value="HD/PDEase_dom"/>
</dbReference>
<dbReference type="GO" id="GO:0007165">
    <property type="term" value="P:signal transduction"/>
    <property type="evidence" value="ECO:0007669"/>
    <property type="project" value="InterPro"/>
</dbReference>
<dbReference type="EC" id="3.1.4.-" evidence="9"/>
<dbReference type="PROSITE" id="PS51845">
    <property type="entry name" value="PDEASE_I_2"/>
    <property type="match status" value="1"/>
</dbReference>
<dbReference type="FunFam" id="1.10.1300.10:FF:000004">
    <property type="entry name" value="Phosphodiesterase"/>
    <property type="match status" value="1"/>
</dbReference>
<evidence type="ECO:0000256" key="7">
    <source>
        <dbReference type="PIRSR" id="PIRSR623088-1"/>
    </source>
</evidence>
<feature type="binding site" evidence="8">
    <location>
        <position position="194"/>
    </location>
    <ligand>
        <name>Zn(2+)</name>
        <dbReference type="ChEBI" id="CHEBI:29105"/>
        <label>1</label>
    </ligand>
</feature>
<keyword evidence="5" id="KW-0114">cAMP</keyword>
<name>M7BNX6_CHEMY</name>